<evidence type="ECO:0000313" key="2">
    <source>
        <dbReference type="Proteomes" id="UP000192923"/>
    </source>
</evidence>
<dbReference type="Proteomes" id="UP000192923">
    <property type="component" value="Unassembled WGS sequence"/>
</dbReference>
<dbReference type="EMBL" id="FXAM01000001">
    <property type="protein sequence ID" value="SMF93902.1"/>
    <property type="molecule type" value="Genomic_DNA"/>
</dbReference>
<proteinExistence type="predicted"/>
<organism evidence="1 2">
    <name type="scientific">Methylomagnum ishizawai</name>
    <dbReference type="NCBI Taxonomy" id="1760988"/>
    <lineage>
        <taxon>Bacteria</taxon>
        <taxon>Pseudomonadati</taxon>
        <taxon>Pseudomonadota</taxon>
        <taxon>Gammaproteobacteria</taxon>
        <taxon>Methylococcales</taxon>
        <taxon>Methylococcaceae</taxon>
        <taxon>Methylomagnum</taxon>
    </lineage>
</organism>
<dbReference type="OrthoDB" id="8114643at2"/>
<name>A0A1Y6D012_9GAMM</name>
<accession>A0A1Y6D012</accession>
<protein>
    <submittedName>
        <fullName evidence="1">Uncharacterized protein</fullName>
    </submittedName>
</protein>
<dbReference type="AlphaFoldDB" id="A0A1Y6D012"/>
<sequence length="254" mass="27952">MGSYCAQLFDGGILTGTKSIKKNTESKSATFNGDALVAKAGFGGQEALEESLEHQFDAGWSLPLNVLDRLDELDFLHRDLDSIQIGQLLLTKGSITVIDIKMLKSLWRPISLAITSEGKATHANKKDKEQAKKRMELVGSVLDQLPPTVQMFFEAGRNIIWSSLSADQMIINPDDLALKYGGKVDGEWHMLSVLDAKPDQAVFSSLPTFVLEHQFLCGIAEIIENMRKWVGRPGYAYGATPIAIFRALKPANQS</sequence>
<gene>
    <name evidence="1" type="ORF">SAMN02949497_1198</name>
</gene>
<reference evidence="1 2" key="1">
    <citation type="submission" date="2016-12" db="EMBL/GenBank/DDBJ databases">
        <authorList>
            <person name="Song W.-J."/>
            <person name="Kurnit D.M."/>
        </authorList>
    </citation>
    <scope>NUCLEOTIDE SEQUENCE [LARGE SCALE GENOMIC DNA]</scope>
    <source>
        <strain evidence="1 2">175</strain>
    </source>
</reference>
<keyword evidence="2" id="KW-1185">Reference proteome</keyword>
<dbReference type="RefSeq" id="WP_085210832.1">
    <property type="nucleotide sequence ID" value="NZ_FXAM01000001.1"/>
</dbReference>
<evidence type="ECO:0000313" key="1">
    <source>
        <dbReference type="EMBL" id="SMF93902.1"/>
    </source>
</evidence>